<feature type="compositionally biased region" description="Polar residues" evidence="12">
    <location>
        <begin position="1534"/>
        <end position="1563"/>
    </location>
</feature>
<keyword evidence="6" id="KW-0358">Heparin-binding</keyword>
<keyword evidence="13" id="KW-1133">Transmembrane helix</keyword>
<keyword evidence="13" id="KW-0472">Membrane</keyword>
<evidence type="ECO:0000256" key="12">
    <source>
        <dbReference type="SAM" id="MobiDB-lite"/>
    </source>
</evidence>
<proteinExistence type="predicted"/>
<dbReference type="InterPro" id="IPR036364">
    <property type="entry name" value="SEA_dom_sf"/>
</dbReference>
<feature type="region of interest" description="Disordered" evidence="12">
    <location>
        <begin position="922"/>
        <end position="944"/>
    </location>
</feature>
<feature type="compositionally biased region" description="Basic and acidic residues" evidence="12">
    <location>
        <begin position="680"/>
        <end position="696"/>
    </location>
</feature>
<dbReference type="GO" id="GO:0005540">
    <property type="term" value="F:hyaluronic acid binding"/>
    <property type="evidence" value="ECO:0007669"/>
    <property type="project" value="TreeGrafter"/>
</dbReference>
<dbReference type="Gene3D" id="3.30.70.960">
    <property type="entry name" value="SEA domain"/>
    <property type="match status" value="1"/>
</dbReference>
<evidence type="ECO:0000256" key="13">
    <source>
        <dbReference type="SAM" id="Phobius"/>
    </source>
</evidence>
<dbReference type="PANTHER" id="PTHR12199:SF4">
    <property type="entry name" value="INTERPHOTORECEPTOR MATRIX PROTEOGLYCAN 2"/>
    <property type="match status" value="1"/>
</dbReference>
<feature type="region of interest" description="Disordered" evidence="12">
    <location>
        <begin position="624"/>
        <end position="735"/>
    </location>
</feature>
<feature type="disulfide bond" evidence="11">
    <location>
        <begin position="2008"/>
        <end position="2025"/>
    </location>
</feature>
<dbReference type="GO" id="GO:0001750">
    <property type="term" value="C:photoreceptor outer segment"/>
    <property type="evidence" value="ECO:0007669"/>
    <property type="project" value="UniProtKB-SubCell"/>
</dbReference>
<evidence type="ECO:0008006" key="18">
    <source>
        <dbReference type="Google" id="ProtNLM"/>
    </source>
</evidence>
<dbReference type="Proteomes" id="UP000824219">
    <property type="component" value="Linkage Group LG27"/>
</dbReference>
<feature type="compositionally biased region" description="Polar residues" evidence="12">
    <location>
        <begin position="1734"/>
        <end position="1759"/>
    </location>
</feature>
<keyword evidence="5" id="KW-0272">Extracellular matrix</keyword>
<gene>
    <name evidence="16" type="ORF">KOW79_021527</name>
</gene>
<keyword evidence="7" id="KW-0732">Signal</keyword>
<evidence type="ECO:0000256" key="9">
    <source>
        <dbReference type="ARBA" id="ARBA00023180"/>
    </source>
</evidence>
<keyword evidence="13" id="KW-0812">Transmembrane</keyword>
<feature type="compositionally biased region" description="Basic and acidic residues" evidence="12">
    <location>
        <begin position="718"/>
        <end position="735"/>
    </location>
</feature>
<evidence type="ECO:0000259" key="15">
    <source>
        <dbReference type="PROSITE" id="PS50026"/>
    </source>
</evidence>
<accession>A0A9D3SE25</accession>
<feature type="region of interest" description="Disordered" evidence="12">
    <location>
        <begin position="1532"/>
        <end position="1563"/>
    </location>
</feature>
<feature type="compositionally biased region" description="Low complexity" evidence="12">
    <location>
        <begin position="1760"/>
        <end position="1769"/>
    </location>
</feature>
<comment type="caution">
    <text evidence="16">The sequence shown here is derived from an EMBL/GenBank/DDBJ whole genome shotgun (WGS) entry which is preliminary data.</text>
</comment>
<feature type="compositionally biased region" description="Polar residues" evidence="12">
    <location>
        <begin position="575"/>
        <end position="586"/>
    </location>
</feature>
<comment type="subcellular location">
    <subcellularLocation>
        <location evidence="2">Cell projection</location>
        <location evidence="2">Cilium</location>
        <location evidence="2">Photoreceptor outer segment</location>
    </subcellularLocation>
    <subcellularLocation>
        <location evidence="1">Photoreceptor inner segment</location>
    </subcellularLocation>
    <subcellularLocation>
        <location evidence="3">Secreted</location>
        <location evidence="3">Extracellular space</location>
        <location evidence="3">Extracellular matrix</location>
        <location evidence="3">Interphotoreceptor matrix</location>
    </subcellularLocation>
</comment>
<dbReference type="EMBL" id="JAHKSW010000027">
    <property type="protein sequence ID" value="KAG7315439.1"/>
    <property type="molecule type" value="Genomic_DNA"/>
</dbReference>
<keyword evidence="10" id="KW-0966">Cell projection</keyword>
<comment type="caution">
    <text evidence="11">Lacks conserved residue(s) required for the propagation of feature annotation.</text>
</comment>
<evidence type="ECO:0000256" key="2">
    <source>
        <dbReference type="ARBA" id="ARBA00004504"/>
    </source>
</evidence>
<evidence type="ECO:0000256" key="7">
    <source>
        <dbReference type="ARBA" id="ARBA00022729"/>
    </source>
</evidence>
<evidence type="ECO:0000256" key="1">
    <source>
        <dbReference type="ARBA" id="ARBA00004437"/>
    </source>
</evidence>
<feature type="region of interest" description="Disordered" evidence="12">
    <location>
        <begin position="575"/>
        <end position="600"/>
    </location>
</feature>
<evidence type="ECO:0000313" key="17">
    <source>
        <dbReference type="Proteomes" id="UP000824219"/>
    </source>
</evidence>
<evidence type="ECO:0000256" key="8">
    <source>
        <dbReference type="ARBA" id="ARBA00022737"/>
    </source>
</evidence>
<evidence type="ECO:0000259" key="14">
    <source>
        <dbReference type="PROSITE" id="PS50024"/>
    </source>
</evidence>
<dbReference type="PROSITE" id="PS50024">
    <property type="entry name" value="SEA"/>
    <property type="match status" value="2"/>
</dbReference>
<evidence type="ECO:0000256" key="3">
    <source>
        <dbReference type="ARBA" id="ARBA00004593"/>
    </source>
</evidence>
<organism evidence="16 17">
    <name type="scientific">Hemibagrus wyckioides</name>
    <dbReference type="NCBI Taxonomy" id="337641"/>
    <lineage>
        <taxon>Eukaryota</taxon>
        <taxon>Metazoa</taxon>
        <taxon>Chordata</taxon>
        <taxon>Craniata</taxon>
        <taxon>Vertebrata</taxon>
        <taxon>Euteleostomi</taxon>
        <taxon>Actinopterygii</taxon>
        <taxon>Neopterygii</taxon>
        <taxon>Teleostei</taxon>
        <taxon>Ostariophysi</taxon>
        <taxon>Siluriformes</taxon>
        <taxon>Bagridae</taxon>
        <taxon>Hemibagrus</taxon>
    </lineage>
</organism>
<dbReference type="InterPro" id="IPR000742">
    <property type="entry name" value="EGF"/>
</dbReference>
<keyword evidence="4" id="KW-0964">Secreted</keyword>
<feature type="domain" description="SEA" evidence="14">
    <location>
        <begin position="1085"/>
        <end position="1204"/>
    </location>
</feature>
<dbReference type="SUPFAM" id="SSF82671">
    <property type="entry name" value="SEA domain"/>
    <property type="match status" value="2"/>
</dbReference>
<dbReference type="InterPro" id="IPR000082">
    <property type="entry name" value="SEA_dom"/>
</dbReference>
<feature type="transmembrane region" description="Helical" evidence="13">
    <location>
        <begin position="2089"/>
        <end position="2112"/>
    </location>
</feature>
<dbReference type="OrthoDB" id="9908153at2759"/>
<feature type="compositionally biased region" description="Acidic residues" evidence="12">
    <location>
        <begin position="632"/>
        <end position="642"/>
    </location>
</feature>
<dbReference type="PANTHER" id="PTHR12199">
    <property type="entry name" value="INTERPHOTORECEPTOR MATRIX PROTEOGLYCAN"/>
    <property type="match status" value="1"/>
</dbReference>
<feature type="domain" description="SEA" evidence="14">
    <location>
        <begin position="1886"/>
        <end position="1999"/>
    </location>
</feature>
<evidence type="ECO:0000256" key="11">
    <source>
        <dbReference type="PROSITE-ProRule" id="PRU00076"/>
    </source>
</evidence>
<sequence length="2209" mass="241965">MTDSLVLSSKSGEVTGSLSRMKRGILFPSGVKLCSQETVKQALQNHLDYFHLRVCQETIWEAFKIFWDRLPKRDEYQLWISRCQNGSVSAFDIGRSFSQSPEHLAIIASRVQMASATSQQTTADPTKADIISTADGVASATSLLAEVNPTELTDTTTKTILSPTEARVTTEDPGVTLTEVIVITEEPGVTLSEVIVTTEQSTDAPLKESVTTQQYKVTPNVAIVTRVDSSYTPTEATVSTEQSLNFATKMIETAEPSTNTPAETIIEPTGPLSVGTPIEELLTTKEAMYIPTEALEQVTVEESTNTPTIKLLTTEQSMDTELETIEHSTDTQKETTITTQQSMVTPNVAMVITEESIITPTEAIVTTEKSMAPVTEAMAAEGQSTVTPTETIRTTEKFTNAPTQAVLSTQHFMGTPTKESLITPTEPIVSTEKALDLVTEAIAPEEEATVTPTEAITTTETFTGAPTQVVVPTQQSTGTPDITIVNLGDYGNTPTQAIVQTDQSTSIATEVIATSKKSTVTPTKATELTTQTKTHLIPTSTIASEFEVTVEDSDKPAFSLTTQDSHRVNPDSLTEVTSQATEQISPGTELEGNHNAPEMPLNTTAVAFDSDEDAGTVEVAVNSGLGETKVETEEELDEESVQVDDGGGEAALQSSPSPTVEITLEPWIDEQPESTQPDDSLDKSLDEPPLSSREDTLEGDDSTSGSVIVEEVSGTAEDPYKIDKDSSEKTEDDTRVKISNDVDDVRLEIVGGEVTEYSVPEEEGTFAGAEVLLEAPTNELTLGENTPVAEDVHASASADIAFNFTVKDNSKDVPKDDGSYELDVSFDGTPVDITEDATESITLVENTGQAQSEVNVTTAVHEVPPKPMGDITAVENDKPASTGKIEPSEFILETNGKDDTLASTLQPSVIILDVEDFTPEVTPTTQEYTSGTNSMETDKEDTPEENLLEYTVEEKTPKVLEDTITTLHEMTITEDTNMSVDTEEDSNTLAVPDAAPHAVIPDDTTSELTETLDTSTGTLKQDDTPAPSVEKSTVDLNELTTSMQQSSIPSPVQASTQISNNIIDEGNMIGNEIDDLLLRPVRPIMDQVVELNIKLRGETYDDALRDPSSPYFQHLSEQFVEKIEDAYKKLPGFQRVFIREFRPQKDIQGGLAVVVHYAIVLEGDVAGINNETMTDITLRSNQVEKSYTELEELPTVVYTVTDLRHYITQALHKEGHGNNGNTSLDVDPDSLQLENVETLPLSKPTSRPLDSSNMMDNVLAAEKPPDIPGLDFTNNDVFINNEDFLFDNLHPYHPWMGTQTEVASENDIIFENNPLTPLTEIPLHRTIDVERISKTDETSIDSTLITENDIAIEKEGFLETTTPAIPVTVTEEVHPTPFEAKSTATEMPHVKLPGAKYSVEDKHTDIGSGFSSNDQILDIFPWITDRPSVSIENDVSKAKDDHEDHEMKNIKGGSESDIAVHQTASEVPLQDNVLMTQDIHHLPQDTSTEQAPGFLPMTTLMVDLSVQTKEISDQYPGELSTSVAAATELPENVHPTTNSPFTEGSTVQSSEMNPKNENFSPTSPTVMLIRETSTNLKSEDATTETLQQATEPPFVLGIKTDTVEESPIVPATREPISEAVTRLPEIFEFENLKDGVEIIEDITFKLTQAPVLEFSDEDLVKDEIIVVSAEPAILVTEAPNEHVSTQHSTEKETPFTRIFDYTPVKDTSLLHTTVKPLPSHTSDPIIPEEMISQPSSHPTVDTQNNAVGPTETSTNNVKLSTASHHSTASVTPNGTDISERDLPSTTVLPIFQTTFYPSEKVADTAASREDHLPKNDLTSTPSLSDLIFFHENKKNHSSTAESLVPGSPNITDLDMSFDIIHYDENGSGFAHGNDMASVAMPVSPGRALMVFFSLRVTNMIFSQDLFNKSSSEYKTLERQFLDLLVPYLQSNLSNFQHLEILNFRNGSIVVNSRMKFGKPVPHEVTSAVYLILENFCKTAYQTMNLDIDKHSLDVESGDKADPCKFQACNEFSKCTVNQWSGEAECVCDPGYFSVDGLPCRSICDIKEDFCLNDGKCDIIPGRGAICRCRVGENWWYRGEHCEEYVSEPLVVGIAISSVAGFLLVAAGIIFFLTRTLREQYDKEDSEDPLRYNDLVPSLERGNRFDGTFESDVTSRSGRYRQTYFSTGDEMGNVSENVQLMQEEIPDRVQILELNAKDHRFADFAQQLRV</sequence>
<feature type="region of interest" description="Disordered" evidence="12">
    <location>
        <begin position="862"/>
        <end position="883"/>
    </location>
</feature>
<dbReference type="GO" id="GO:0007601">
    <property type="term" value="P:visual perception"/>
    <property type="evidence" value="ECO:0007669"/>
    <property type="project" value="InterPro"/>
</dbReference>
<dbReference type="InterPro" id="IPR039861">
    <property type="entry name" value="IMPG"/>
</dbReference>
<evidence type="ECO:0000256" key="6">
    <source>
        <dbReference type="ARBA" id="ARBA00022674"/>
    </source>
</evidence>
<evidence type="ECO:0000256" key="10">
    <source>
        <dbReference type="ARBA" id="ARBA00023273"/>
    </source>
</evidence>
<evidence type="ECO:0000313" key="16">
    <source>
        <dbReference type="EMBL" id="KAG7315439.1"/>
    </source>
</evidence>
<name>A0A9D3SE25_9TELE</name>
<dbReference type="SMART" id="SM00200">
    <property type="entry name" value="SEA"/>
    <property type="match status" value="2"/>
</dbReference>
<keyword evidence="11" id="KW-0245">EGF-like domain</keyword>
<dbReference type="Pfam" id="PF01390">
    <property type="entry name" value="SEA"/>
    <property type="match status" value="2"/>
</dbReference>
<dbReference type="GO" id="GO:0008201">
    <property type="term" value="F:heparin binding"/>
    <property type="evidence" value="ECO:0007669"/>
    <property type="project" value="UniProtKB-KW"/>
</dbReference>
<keyword evidence="9" id="KW-0325">Glycoprotein</keyword>
<dbReference type="PROSITE" id="PS50026">
    <property type="entry name" value="EGF_3"/>
    <property type="match status" value="1"/>
</dbReference>
<feature type="region of interest" description="Disordered" evidence="12">
    <location>
        <begin position="1734"/>
        <end position="1781"/>
    </location>
</feature>
<keyword evidence="11" id="KW-1015">Disulfide bond</keyword>
<feature type="domain" description="EGF-like" evidence="15">
    <location>
        <begin position="1999"/>
        <end position="2037"/>
    </location>
</feature>
<feature type="compositionally biased region" description="Polar residues" evidence="12">
    <location>
        <begin position="922"/>
        <end position="935"/>
    </location>
</feature>
<protein>
    <recommendedName>
        <fullName evidence="18">Interphotoreceptor matrix proteoglycan 2</fullName>
    </recommendedName>
</protein>
<evidence type="ECO:0000256" key="4">
    <source>
        <dbReference type="ARBA" id="ARBA00022525"/>
    </source>
</evidence>
<dbReference type="GO" id="GO:0001917">
    <property type="term" value="C:photoreceptor inner segment"/>
    <property type="evidence" value="ECO:0007669"/>
    <property type="project" value="UniProtKB-SubCell"/>
</dbReference>
<evidence type="ECO:0000256" key="5">
    <source>
        <dbReference type="ARBA" id="ARBA00022530"/>
    </source>
</evidence>
<keyword evidence="17" id="KW-1185">Reference proteome</keyword>
<dbReference type="GO" id="GO:0033165">
    <property type="term" value="C:interphotoreceptor matrix"/>
    <property type="evidence" value="ECO:0007669"/>
    <property type="project" value="UniProtKB-SubCell"/>
</dbReference>
<reference evidence="16 17" key="1">
    <citation type="submission" date="2021-06" db="EMBL/GenBank/DDBJ databases">
        <title>Chromosome-level genome assembly of the red-tail catfish (Hemibagrus wyckioides).</title>
        <authorList>
            <person name="Shao F."/>
        </authorList>
    </citation>
    <scope>NUCLEOTIDE SEQUENCE [LARGE SCALE GENOMIC DNA]</scope>
    <source>
        <strain evidence="16">EC202008001</strain>
        <tissue evidence="16">Blood</tissue>
    </source>
</reference>
<keyword evidence="8" id="KW-0677">Repeat</keyword>